<dbReference type="SMART" id="SM00436">
    <property type="entry name" value="TOP1Bc"/>
    <property type="match status" value="1"/>
</dbReference>
<evidence type="ECO:0000256" key="4">
    <source>
        <dbReference type="ARBA" id="ARBA00022723"/>
    </source>
</evidence>
<organism evidence="15 16">
    <name type="scientific">Psychromonas aquatilis</name>
    <dbReference type="NCBI Taxonomy" id="2005072"/>
    <lineage>
        <taxon>Bacteria</taxon>
        <taxon>Pseudomonadati</taxon>
        <taxon>Pseudomonadota</taxon>
        <taxon>Gammaproteobacteria</taxon>
        <taxon>Alteromonadales</taxon>
        <taxon>Psychromonadaceae</taxon>
        <taxon>Psychromonas</taxon>
    </lineage>
</organism>
<evidence type="ECO:0000256" key="3">
    <source>
        <dbReference type="ARBA" id="ARBA00012891"/>
    </source>
</evidence>
<dbReference type="InterPro" id="IPR013497">
    <property type="entry name" value="Topo_IA_cen"/>
</dbReference>
<dbReference type="Proteomes" id="UP001369082">
    <property type="component" value="Unassembled WGS sequence"/>
</dbReference>
<evidence type="ECO:0000256" key="1">
    <source>
        <dbReference type="ARBA" id="ARBA00000213"/>
    </source>
</evidence>
<evidence type="ECO:0000256" key="5">
    <source>
        <dbReference type="ARBA" id="ARBA00022842"/>
    </source>
</evidence>
<gene>
    <name evidence="15" type="ORF">V6256_14745</name>
</gene>
<dbReference type="Gene3D" id="2.70.20.10">
    <property type="entry name" value="Topoisomerase I, domain 3"/>
    <property type="match status" value="1"/>
</dbReference>
<dbReference type="InterPro" id="IPR034144">
    <property type="entry name" value="TOPRIM_TopoIII"/>
</dbReference>
<keyword evidence="7" id="KW-0238">DNA-binding</keyword>
<dbReference type="CDD" id="cd00186">
    <property type="entry name" value="TOP1Ac"/>
    <property type="match status" value="1"/>
</dbReference>
<evidence type="ECO:0000256" key="2">
    <source>
        <dbReference type="ARBA" id="ARBA00009446"/>
    </source>
</evidence>
<dbReference type="EMBL" id="JBAKAZ010000102">
    <property type="protein sequence ID" value="MEL0630860.1"/>
    <property type="molecule type" value="Genomic_DNA"/>
</dbReference>
<feature type="domain" description="Toprim" evidence="13">
    <location>
        <begin position="1"/>
        <end position="134"/>
    </location>
</feature>
<dbReference type="SMART" id="SM00437">
    <property type="entry name" value="TOP1Ac"/>
    <property type="match status" value="1"/>
</dbReference>
<dbReference type="InterPro" id="IPR003601">
    <property type="entry name" value="Topo_IA_2"/>
</dbReference>
<sequence>MKLYIAEKPSLARALSEALPKPLKKRDGYIEANNGDVVTWCIGHLLEQAEPDAYDERYKKWVISDLPIIPTKWQLKPKAQTKKQLTVIKKLIKQSKIIVNAGDVDREGQILVDEVINYCGASKTKIANAQRCLISDMNFAAVKKSVNNLKPNKDYIPLAVSALARARADWLYGLNMTRLCTLQGQKSGYQGVLSIGRVQTPILALIVNRHIDINNFISKPFYEVIANIETSDRVKYQGKWKPSAACEPFMDDEKRVLSKSLALNVIERINGQQGKIIKVAQDKKKQQAPLLYNLSSLQIAAAKVFSMSAKQTLDICQQLYEKHKLITYPRSDCQYLPKEHLNDIQAVTNAIASVSSKSQKMLADADLSIKSRVWNDAKVGAHHAIIPTARNKATGVLSANEMKIYELVARQYIAQFYPPFEYLDKQIHTDIASGLFISKQKDILSNGWKALFPTATKNKEAAEFSSVALPQVKVGDQVQCIKGDLIEKNTTPPKPFTDATLLGALTGISRFVTDLEIKKALKETDGLGTEATRAGIIELLFKRGYIVKKGKEIHPTEVGSQLITALPLQISQPDMTAMWESQLESISTKSMSYQAFINGVQGNLELLINEVKNISFTGLPKTTNKKVFRKKTKARTYKK</sequence>
<dbReference type="InterPro" id="IPR000380">
    <property type="entry name" value="Topo_IA"/>
</dbReference>
<evidence type="ECO:0000256" key="7">
    <source>
        <dbReference type="ARBA" id="ARBA00023125"/>
    </source>
</evidence>
<dbReference type="SMART" id="SM00493">
    <property type="entry name" value="TOPRIM"/>
    <property type="match status" value="1"/>
</dbReference>
<evidence type="ECO:0000313" key="16">
    <source>
        <dbReference type="Proteomes" id="UP001369082"/>
    </source>
</evidence>
<evidence type="ECO:0000256" key="10">
    <source>
        <dbReference type="ARBA" id="ARBA00031985"/>
    </source>
</evidence>
<dbReference type="InterPro" id="IPR013825">
    <property type="entry name" value="Topo_IA_cen_sub2"/>
</dbReference>
<dbReference type="GO" id="GO:0003917">
    <property type="term" value="F:DNA topoisomerase type I (single strand cut, ATP-independent) activity"/>
    <property type="evidence" value="ECO:0007669"/>
    <property type="project" value="UniProtKB-EC"/>
</dbReference>
<comment type="catalytic activity">
    <reaction evidence="1">
        <text>ATP-independent breakage of single-stranded DNA, followed by passage and rejoining.</text>
        <dbReference type="EC" id="5.6.2.1"/>
    </reaction>
</comment>
<evidence type="ECO:0000256" key="12">
    <source>
        <dbReference type="ARBA" id="ARBA00032877"/>
    </source>
</evidence>
<evidence type="ECO:0000256" key="8">
    <source>
        <dbReference type="ARBA" id="ARBA00023235"/>
    </source>
</evidence>
<dbReference type="InterPro" id="IPR005738">
    <property type="entry name" value="TopoIII"/>
</dbReference>
<dbReference type="InterPro" id="IPR003602">
    <property type="entry name" value="Topo_IA_DNA-bd_dom"/>
</dbReference>
<dbReference type="InterPro" id="IPR013826">
    <property type="entry name" value="Topo_IA_cen_sub3"/>
</dbReference>
<name>A0ABU9GU58_9GAMM</name>
<accession>A0ABU9GU58</accession>
<evidence type="ECO:0000259" key="13">
    <source>
        <dbReference type="PROSITE" id="PS50880"/>
    </source>
</evidence>
<evidence type="ECO:0000256" key="9">
    <source>
        <dbReference type="ARBA" id="ARBA00030003"/>
    </source>
</evidence>
<dbReference type="Pfam" id="PF01131">
    <property type="entry name" value="Topoisom_bac"/>
    <property type="match status" value="1"/>
</dbReference>
<feature type="domain" description="Topo IA-type catalytic" evidence="14">
    <location>
        <begin position="155"/>
        <end position="608"/>
    </location>
</feature>
<dbReference type="Gene3D" id="1.10.460.10">
    <property type="entry name" value="Topoisomerase I, domain 2"/>
    <property type="match status" value="1"/>
</dbReference>
<dbReference type="Pfam" id="PF01751">
    <property type="entry name" value="Toprim"/>
    <property type="match status" value="1"/>
</dbReference>
<dbReference type="NCBIfam" id="NF005829">
    <property type="entry name" value="PRK07726.1"/>
    <property type="match status" value="1"/>
</dbReference>
<protein>
    <recommendedName>
        <fullName evidence="3">DNA topoisomerase</fullName>
        <ecNumber evidence="3">5.6.2.1</ecNumber>
    </recommendedName>
    <alternativeName>
        <fullName evidence="12">Omega-protein</fullName>
    </alternativeName>
    <alternativeName>
        <fullName evidence="11">Relaxing enzyme</fullName>
    </alternativeName>
    <alternativeName>
        <fullName evidence="9">Swivelase</fullName>
    </alternativeName>
    <alternativeName>
        <fullName evidence="10">Untwisting enzyme</fullName>
    </alternativeName>
</protein>
<evidence type="ECO:0000259" key="14">
    <source>
        <dbReference type="PROSITE" id="PS52039"/>
    </source>
</evidence>
<evidence type="ECO:0000256" key="6">
    <source>
        <dbReference type="ARBA" id="ARBA00023029"/>
    </source>
</evidence>
<dbReference type="PROSITE" id="PS00396">
    <property type="entry name" value="TOPO_IA_1"/>
    <property type="match status" value="1"/>
</dbReference>
<dbReference type="SUPFAM" id="SSF56712">
    <property type="entry name" value="Prokaryotic type I DNA topoisomerase"/>
    <property type="match status" value="1"/>
</dbReference>
<dbReference type="InterPro" id="IPR006171">
    <property type="entry name" value="TOPRIM_dom"/>
</dbReference>
<dbReference type="Gene3D" id="1.10.290.10">
    <property type="entry name" value="Topoisomerase I, domain 4"/>
    <property type="match status" value="1"/>
</dbReference>
<dbReference type="PROSITE" id="PS52039">
    <property type="entry name" value="TOPO_IA_2"/>
    <property type="match status" value="1"/>
</dbReference>
<dbReference type="PRINTS" id="PR00417">
    <property type="entry name" value="PRTPISMRASEI"/>
</dbReference>
<keyword evidence="5" id="KW-0460">Magnesium</keyword>
<dbReference type="InterPro" id="IPR013824">
    <property type="entry name" value="Topo_IA_cen_sub1"/>
</dbReference>
<comment type="similarity">
    <text evidence="2">Belongs to the type IA topoisomerase family.</text>
</comment>
<keyword evidence="8 15" id="KW-0413">Isomerase</keyword>
<keyword evidence="4" id="KW-0479">Metal-binding</keyword>
<dbReference type="EC" id="5.6.2.1" evidence="3"/>
<reference evidence="15 16" key="1">
    <citation type="submission" date="2024-02" db="EMBL/GenBank/DDBJ databases">
        <title>Bacteria isolated from the canopy kelp, Nereocystis luetkeana.</title>
        <authorList>
            <person name="Pfister C.A."/>
            <person name="Younker I.T."/>
            <person name="Light S.H."/>
        </authorList>
    </citation>
    <scope>NUCLEOTIDE SEQUENCE [LARGE SCALE GENOMIC DNA]</scope>
    <source>
        <strain evidence="15 16">TI.1.05</strain>
    </source>
</reference>
<comment type="caution">
    <text evidence="15">The sequence shown here is derived from an EMBL/GenBank/DDBJ whole genome shotgun (WGS) entry which is preliminary data.</text>
</comment>
<dbReference type="CDD" id="cd03362">
    <property type="entry name" value="TOPRIM_TopoIA_TopoIII"/>
    <property type="match status" value="1"/>
</dbReference>
<keyword evidence="6" id="KW-0799">Topoisomerase</keyword>
<dbReference type="Gene3D" id="3.40.50.140">
    <property type="match status" value="1"/>
</dbReference>
<dbReference type="NCBIfam" id="TIGR01056">
    <property type="entry name" value="topB"/>
    <property type="match status" value="1"/>
</dbReference>
<proteinExistence type="inferred from homology"/>
<keyword evidence="16" id="KW-1185">Reference proteome</keyword>
<evidence type="ECO:0000313" key="15">
    <source>
        <dbReference type="EMBL" id="MEL0630860.1"/>
    </source>
</evidence>
<dbReference type="InterPro" id="IPR023406">
    <property type="entry name" value="Topo_IA_AS"/>
</dbReference>
<dbReference type="PROSITE" id="PS50880">
    <property type="entry name" value="TOPRIM"/>
    <property type="match status" value="1"/>
</dbReference>
<evidence type="ECO:0000256" key="11">
    <source>
        <dbReference type="ARBA" id="ARBA00032235"/>
    </source>
</evidence>
<dbReference type="PANTHER" id="PTHR11390">
    <property type="entry name" value="PROKARYOTIC DNA TOPOISOMERASE"/>
    <property type="match status" value="1"/>
</dbReference>
<dbReference type="RefSeq" id="WP_341599035.1">
    <property type="nucleotide sequence ID" value="NZ_JBAKAZ010000102.1"/>
</dbReference>
<dbReference type="PANTHER" id="PTHR11390:SF21">
    <property type="entry name" value="DNA TOPOISOMERASE 3-ALPHA"/>
    <property type="match status" value="1"/>
</dbReference>
<dbReference type="InterPro" id="IPR023405">
    <property type="entry name" value="Topo_IA_core_domain"/>
</dbReference>